<name>A0A6P0BFN4_RHILE</name>
<accession>A0A6P0BFN4</accession>
<reference evidence="1 2" key="1">
    <citation type="submission" date="2019-12" db="EMBL/GenBank/DDBJ databases">
        <title>Rhizobium genotypes associated with high levels of biological nitrogen fixation by grain legumes in a temperate-maritime cropping system.</title>
        <authorList>
            <person name="Maluk M."/>
            <person name="Francesc Ferrando Molina F."/>
            <person name="Lopez Del Egido L."/>
            <person name="Lafos M."/>
            <person name="Langarica-Fuentes A."/>
            <person name="Gebre Yohannes G."/>
            <person name="Young M.W."/>
            <person name="Martin P."/>
            <person name="Gantlett R."/>
            <person name="Kenicer G."/>
            <person name="Hawes C."/>
            <person name="Begg G.S."/>
            <person name="Quilliam R.S."/>
            <person name="Squire G.R."/>
            <person name="Poole P.S."/>
            <person name="Young P.W."/>
            <person name="Iannetta P.M."/>
            <person name="James E.K."/>
        </authorList>
    </citation>
    <scope>NUCLEOTIDE SEQUENCE [LARGE SCALE GENOMIC DNA]</scope>
    <source>
        <strain evidence="1 2">JHI1096</strain>
    </source>
</reference>
<dbReference type="Proteomes" id="UP000471560">
    <property type="component" value="Unassembled WGS sequence"/>
</dbReference>
<proteinExistence type="predicted"/>
<organism evidence="1 2">
    <name type="scientific">Rhizobium leguminosarum</name>
    <dbReference type="NCBI Taxonomy" id="384"/>
    <lineage>
        <taxon>Bacteria</taxon>
        <taxon>Pseudomonadati</taxon>
        <taxon>Pseudomonadota</taxon>
        <taxon>Alphaproteobacteria</taxon>
        <taxon>Hyphomicrobiales</taxon>
        <taxon>Rhizobiaceae</taxon>
        <taxon>Rhizobium/Agrobacterium group</taxon>
        <taxon>Rhizobium</taxon>
    </lineage>
</organism>
<protein>
    <submittedName>
        <fullName evidence="1">Uncharacterized protein</fullName>
    </submittedName>
</protein>
<dbReference type="EMBL" id="WUEZ01000039">
    <property type="protein sequence ID" value="NEI37684.1"/>
    <property type="molecule type" value="Genomic_DNA"/>
</dbReference>
<gene>
    <name evidence="1" type="ORF">GR204_27600</name>
</gene>
<dbReference type="AlphaFoldDB" id="A0A6P0BFN4"/>
<sequence length="78" mass="9301">MSFIRKGEEGMLEAVEGWVRWRARLHDLWVAAINPVVPWHRMNEHLLRDIGKSAADAEREAYIRSFGSFRRFRFADRE</sequence>
<evidence type="ECO:0000313" key="2">
    <source>
        <dbReference type="Proteomes" id="UP000471560"/>
    </source>
</evidence>
<dbReference type="RefSeq" id="WP_164578523.1">
    <property type="nucleotide sequence ID" value="NZ_WUEZ01000039.1"/>
</dbReference>
<comment type="caution">
    <text evidence="1">The sequence shown here is derived from an EMBL/GenBank/DDBJ whole genome shotgun (WGS) entry which is preliminary data.</text>
</comment>
<evidence type="ECO:0000313" key="1">
    <source>
        <dbReference type="EMBL" id="NEI37684.1"/>
    </source>
</evidence>